<accession>A0AAV7CC63</accession>
<organism evidence="1 2">
    <name type="scientific">Engystomops pustulosus</name>
    <name type="common">Tungara frog</name>
    <name type="synonym">Physalaemus pustulosus</name>
    <dbReference type="NCBI Taxonomy" id="76066"/>
    <lineage>
        <taxon>Eukaryota</taxon>
        <taxon>Metazoa</taxon>
        <taxon>Chordata</taxon>
        <taxon>Craniata</taxon>
        <taxon>Vertebrata</taxon>
        <taxon>Euteleostomi</taxon>
        <taxon>Amphibia</taxon>
        <taxon>Batrachia</taxon>
        <taxon>Anura</taxon>
        <taxon>Neobatrachia</taxon>
        <taxon>Hyloidea</taxon>
        <taxon>Leptodactylidae</taxon>
        <taxon>Leiuperinae</taxon>
        <taxon>Engystomops</taxon>
    </lineage>
</organism>
<keyword evidence="2" id="KW-1185">Reference proteome</keyword>
<dbReference type="EMBL" id="WNYA01000003">
    <property type="protein sequence ID" value="KAG8582285.1"/>
    <property type="molecule type" value="Genomic_DNA"/>
</dbReference>
<evidence type="ECO:0000313" key="1">
    <source>
        <dbReference type="EMBL" id="KAG8582285.1"/>
    </source>
</evidence>
<name>A0AAV7CC63_ENGPU</name>
<sequence>MFLLGSDGLFTAALNKEIVDNATIHHMASGLFRQQAIIAHWIVKTHSLLHFPKNQANNDQSYTNIGEKVSPILDTCQYN</sequence>
<protein>
    <submittedName>
        <fullName evidence="1">Uncharacterized protein</fullName>
    </submittedName>
</protein>
<proteinExistence type="predicted"/>
<comment type="caution">
    <text evidence="1">The sequence shown here is derived from an EMBL/GenBank/DDBJ whole genome shotgun (WGS) entry which is preliminary data.</text>
</comment>
<reference evidence="1" key="1">
    <citation type="thesis" date="2020" institute="ProQuest LLC" country="789 East Eisenhower Parkway, Ann Arbor, MI, USA">
        <title>Comparative Genomics and Chromosome Evolution.</title>
        <authorList>
            <person name="Mudd A.B."/>
        </authorList>
    </citation>
    <scope>NUCLEOTIDE SEQUENCE</scope>
    <source>
        <strain evidence="1">237g6f4</strain>
        <tissue evidence="1">Blood</tissue>
    </source>
</reference>
<dbReference type="AlphaFoldDB" id="A0AAV7CC63"/>
<evidence type="ECO:0000313" key="2">
    <source>
        <dbReference type="Proteomes" id="UP000824782"/>
    </source>
</evidence>
<gene>
    <name evidence="1" type="ORF">GDO81_007992</name>
</gene>
<dbReference type="Proteomes" id="UP000824782">
    <property type="component" value="Unassembled WGS sequence"/>
</dbReference>